<accession>A0ABT4UXR8</accession>
<dbReference type="Gene3D" id="3.40.630.10">
    <property type="entry name" value="Zn peptidases"/>
    <property type="match status" value="1"/>
</dbReference>
<dbReference type="InterPro" id="IPR002933">
    <property type="entry name" value="Peptidase_M20"/>
</dbReference>
<evidence type="ECO:0000313" key="3">
    <source>
        <dbReference type="EMBL" id="MDA3626480.1"/>
    </source>
</evidence>
<organism evidence="3 4">
    <name type="scientific">Saccharopolyspora oryzae</name>
    <dbReference type="NCBI Taxonomy" id="2997343"/>
    <lineage>
        <taxon>Bacteria</taxon>
        <taxon>Bacillati</taxon>
        <taxon>Actinomycetota</taxon>
        <taxon>Actinomycetes</taxon>
        <taxon>Pseudonocardiales</taxon>
        <taxon>Pseudonocardiaceae</taxon>
        <taxon>Saccharopolyspora</taxon>
    </lineage>
</organism>
<dbReference type="PIRSF" id="PIRSF001235">
    <property type="entry name" value="Amidase_carbamoylase"/>
    <property type="match status" value="1"/>
</dbReference>
<keyword evidence="2" id="KW-0378">Hydrolase</keyword>
<dbReference type="InterPro" id="IPR010158">
    <property type="entry name" value="Amidase_Cbmase"/>
</dbReference>
<reference evidence="3 4" key="1">
    <citation type="submission" date="2022-11" db="EMBL/GenBank/DDBJ databases">
        <title>Draft genome sequence of Saccharopolyspora sp. WRP15-2 isolated from rhizosphere soils of wild rice in Thailand.</title>
        <authorList>
            <person name="Duangmal K."/>
            <person name="Kammanee S."/>
            <person name="Muangham S."/>
        </authorList>
    </citation>
    <scope>NUCLEOTIDE SEQUENCE [LARGE SCALE GENOMIC DNA]</scope>
    <source>
        <strain evidence="3 4">WRP15-2</strain>
    </source>
</reference>
<gene>
    <name evidence="3" type="ORF">OU415_13625</name>
</gene>
<dbReference type="Gene3D" id="3.30.70.360">
    <property type="match status" value="1"/>
</dbReference>
<evidence type="ECO:0000313" key="4">
    <source>
        <dbReference type="Proteomes" id="UP001210380"/>
    </source>
</evidence>
<proteinExistence type="inferred from homology"/>
<evidence type="ECO:0000256" key="2">
    <source>
        <dbReference type="ARBA" id="ARBA00022801"/>
    </source>
</evidence>
<dbReference type="NCBIfam" id="TIGR01879">
    <property type="entry name" value="hydantase"/>
    <property type="match status" value="1"/>
</dbReference>
<dbReference type="SUPFAM" id="SSF55031">
    <property type="entry name" value="Bacterial exopeptidase dimerisation domain"/>
    <property type="match status" value="1"/>
</dbReference>
<dbReference type="InterPro" id="IPR036264">
    <property type="entry name" value="Bact_exopeptidase_dim_dom"/>
</dbReference>
<comment type="similarity">
    <text evidence="1">Belongs to the peptidase M20 family.</text>
</comment>
<protein>
    <submittedName>
        <fullName evidence="3">Allantoate amidohydrolase</fullName>
    </submittedName>
</protein>
<dbReference type="Pfam" id="PF01546">
    <property type="entry name" value="Peptidase_M20"/>
    <property type="match status" value="1"/>
</dbReference>
<name>A0ABT4UXR8_9PSEU</name>
<sequence length="413" mass="43528">MHRSALGEWEGVVVVTPDALLAAIDGVGADRRRGGYSRHVFDDAERELREWFVEQAEARDLRVTTDRNANIWAWWGEPGDAAVVTGSHLDSVPGGGAFDGPLGVVSSLSAVDLLRAKGFRPRRPLAVVVFAEEEGGRFGVPCLGSRLLAGTIDADRARALRDPSGVTFAEAMSSFGADPSLVGRDEEALRRIGQFVELHVEQGRGLIDLDRPVAVASSILAHGRWRFRFSGQGNHAGATLLADRRDPMLPAAQLVVEARRAAGAVADGRATVGRLVPTPGGTNVIASTVDVWLDARSPLDAGTRSMVADLTGAAQELAAAEGCQVEVVEESYGDTVHFDPAFRDQLSGLLGDVPALATGAGHDAGVLAAEVPTAMLFVRNPTGISHAPEEHAEADDCTEGAHALARVLERLAG</sequence>
<comment type="caution">
    <text evidence="3">The sequence shown here is derived from an EMBL/GenBank/DDBJ whole genome shotgun (WGS) entry which is preliminary data.</text>
</comment>
<dbReference type="Proteomes" id="UP001210380">
    <property type="component" value="Unassembled WGS sequence"/>
</dbReference>
<evidence type="ECO:0000256" key="1">
    <source>
        <dbReference type="ARBA" id="ARBA00006153"/>
    </source>
</evidence>
<keyword evidence="4" id="KW-1185">Reference proteome</keyword>
<dbReference type="PANTHER" id="PTHR32494:SF5">
    <property type="entry name" value="ALLANTOATE AMIDOHYDROLASE"/>
    <property type="match status" value="1"/>
</dbReference>
<dbReference type="NCBIfam" id="NF006770">
    <property type="entry name" value="PRK09290.1-4"/>
    <property type="match status" value="1"/>
</dbReference>
<dbReference type="EMBL" id="JAQGLA010000016">
    <property type="protein sequence ID" value="MDA3626480.1"/>
    <property type="molecule type" value="Genomic_DNA"/>
</dbReference>
<dbReference type="SUPFAM" id="SSF53187">
    <property type="entry name" value="Zn-dependent exopeptidases"/>
    <property type="match status" value="1"/>
</dbReference>
<dbReference type="PANTHER" id="PTHR32494">
    <property type="entry name" value="ALLANTOATE DEIMINASE-RELATED"/>
    <property type="match status" value="1"/>
</dbReference>